<evidence type="ECO:0000313" key="5">
    <source>
        <dbReference type="Proteomes" id="UP000194841"/>
    </source>
</evidence>
<dbReference type="GO" id="GO:1902201">
    <property type="term" value="P:negative regulation of bacterial-type flagellum-dependent cell motility"/>
    <property type="evidence" value="ECO:0007669"/>
    <property type="project" value="TreeGrafter"/>
</dbReference>
<keyword evidence="5" id="KW-1185">Reference proteome</keyword>
<dbReference type="PROSITE" id="PS50887">
    <property type="entry name" value="GGDEF"/>
    <property type="match status" value="1"/>
</dbReference>
<dbReference type="InterPro" id="IPR043128">
    <property type="entry name" value="Rev_trsase/Diguanyl_cyclase"/>
</dbReference>
<comment type="caution">
    <text evidence="4">The sequence shown here is derived from an EMBL/GenBank/DDBJ whole genome shotgun (WGS) entry which is preliminary data.</text>
</comment>
<sequence length="307" mass="34888">MTTSTWFPYKFFSLARRHPLFLNTLVKQSSVDRSAVNLLTDLQSTMKPEELLAIFHQHIRYCLPICGLTFTHLDGVLSSALFEKGAESVCEKILIEGQEIGTLDIEFEQTLSSAQKKVLTILINVLAFPLKNSLAYQAMKTLALVDSLTGLANRNQFDMSFKNMMHRNHNQSHSFAMMVLDLDNFKWVNDTFGHQMGDLVLMSFAKVLKRCCREHDAVFRFGGDEFTLLLDQATQQTIPDIANRIRDAVLEDRLLAQFKVTCSIGCASYQKGDEMSNVFERADLALYRAKENGKNGFELSENEKLTY</sequence>
<dbReference type="PANTHER" id="PTHR45138:SF6">
    <property type="entry name" value="DIGUANYLATE CYCLASE DGCN"/>
    <property type="match status" value="1"/>
</dbReference>
<dbReference type="InterPro" id="IPR000160">
    <property type="entry name" value="GGDEF_dom"/>
</dbReference>
<feature type="domain" description="GGDEF" evidence="3">
    <location>
        <begin position="173"/>
        <end position="302"/>
    </location>
</feature>
<gene>
    <name evidence="4" type="ORF">B1199_09010</name>
</gene>
<dbReference type="GO" id="GO:0005886">
    <property type="term" value="C:plasma membrane"/>
    <property type="evidence" value="ECO:0007669"/>
    <property type="project" value="TreeGrafter"/>
</dbReference>
<comment type="cofactor">
    <cofactor evidence="1">
        <name>Mg(2+)</name>
        <dbReference type="ChEBI" id="CHEBI:18420"/>
    </cofactor>
</comment>
<dbReference type="GO" id="GO:0043709">
    <property type="term" value="P:cell adhesion involved in single-species biofilm formation"/>
    <property type="evidence" value="ECO:0007669"/>
    <property type="project" value="TreeGrafter"/>
</dbReference>
<dbReference type="SMART" id="SM00267">
    <property type="entry name" value="GGDEF"/>
    <property type="match status" value="1"/>
</dbReference>
<evidence type="ECO:0000313" key="4">
    <source>
        <dbReference type="EMBL" id="OUL58456.1"/>
    </source>
</evidence>
<dbReference type="AlphaFoldDB" id="A0A244CSM0"/>
<dbReference type="EMBL" id="MWPV01000002">
    <property type="protein sequence ID" value="OUL58456.1"/>
    <property type="molecule type" value="Genomic_DNA"/>
</dbReference>
<dbReference type="EC" id="2.7.7.65" evidence="2"/>
<proteinExistence type="predicted"/>
<accession>A0A244CSM0</accession>
<dbReference type="Pfam" id="PF00990">
    <property type="entry name" value="GGDEF"/>
    <property type="match status" value="1"/>
</dbReference>
<dbReference type="CDD" id="cd01949">
    <property type="entry name" value="GGDEF"/>
    <property type="match status" value="1"/>
</dbReference>
<dbReference type="GO" id="GO:0052621">
    <property type="term" value="F:diguanylate cyclase activity"/>
    <property type="evidence" value="ECO:0007669"/>
    <property type="project" value="UniProtKB-EC"/>
</dbReference>
<reference evidence="4 5" key="1">
    <citation type="submission" date="2017-02" db="EMBL/GenBank/DDBJ databases">
        <title>Pseudoalteromonas ulvae TC14 Genome.</title>
        <authorList>
            <person name="Molmeret M."/>
        </authorList>
    </citation>
    <scope>NUCLEOTIDE SEQUENCE [LARGE SCALE GENOMIC DNA]</scope>
    <source>
        <strain evidence="4">TC14</strain>
    </source>
</reference>
<name>A0A244CSM0_PSEDV</name>
<evidence type="ECO:0000259" key="3">
    <source>
        <dbReference type="PROSITE" id="PS50887"/>
    </source>
</evidence>
<dbReference type="SUPFAM" id="SSF55073">
    <property type="entry name" value="Nucleotide cyclase"/>
    <property type="match status" value="1"/>
</dbReference>
<protein>
    <recommendedName>
        <fullName evidence="2">diguanylate cyclase</fullName>
        <ecNumber evidence="2">2.7.7.65</ecNumber>
    </recommendedName>
</protein>
<dbReference type="InterPro" id="IPR029787">
    <property type="entry name" value="Nucleotide_cyclase"/>
</dbReference>
<organism evidence="4 5">
    <name type="scientific">Pseudoalteromonas ulvae</name>
    <dbReference type="NCBI Taxonomy" id="107327"/>
    <lineage>
        <taxon>Bacteria</taxon>
        <taxon>Pseudomonadati</taxon>
        <taxon>Pseudomonadota</taxon>
        <taxon>Gammaproteobacteria</taxon>
        <taxon>Alteromonadales</taxon>
        <taxon>Pseudoalteromonadaceae</taxon>
        <taxon>Pseudoalteromonas</taxon>
    </lineage>
</organism>
<evidence type="ECO:0000256" key="1">
    <source>
        <dbReference type="ARBA" id="ARBA00001946"/>
    </source>
</evidence>
<dbReference type="NCBIfam" id="TIGR00254">
    <property type="entry name" value="GGDEF"/>
    <property type="match status" value="1"/>
</dbReference>
<dbReference type="OrthoDB" id="9812260at2"/>
<dbReference type="PANTHER" id="PTHR45138">
    <property type="entry name" value="REGULATORY COMPONENTS OF SENSORY TRANSDUCTION SYSTEM"/>
    <property type="match status" value="1"/>
</dbReference>
<dbReference type="FunFam" id="3.30.70.270:FF:000001">
    <property type="entry name" value="Diguanylate cyclase domain protein"/>
    <property type="match status" value="1"/>
</dbReference>
<dbReference type="Gene3D" id="3.30.70.270">
    <property type="match status" value="1"/>
</dbReference>
<dbReference type="RefSeq" id="WP_086743759.1">
    <property type="nucleotide sequence ID" value="NZ_MWPV01000002.1"/>
</dbReference>
<dbReference type="InterPro" id="IPR050469">
    <property type="entry name" value="Diguanylate_Cyclase"/>
</dbReference>
<dbReference type="Proteomes" id="UP000194841">
    <property type="component" value="Unassembled WGS sequence"/>
</dbReference>
<evidence type="ECO:0000256" key="2">
    <source>
        <dbReference type="ARBA" id="ARBA00012528"/>
    </source>
</evidence>